<feature type="domain" description="ABC transporter" evidence="5">
    <location>
        <begin position="1"/>
        <end position="208"/>
    </location>
</feature>
<evidence type="ECO:0000256" key="2">
    <source>
        <dbReference type="ARBA" id="ARBA00022448"/>
    </source>
</evidence>
<gene>
    <name evidence="6" type="ORF">EDD77_101177</name>
</gene>
<dbReference type="PROSITE" id="PS50893">
    <property type="entry name" value="ABC_TRANSPORTER_2"/>
    <property type="match status" value="1"/>
</dbReference>
<evidence type="ECO:0000313" key="7">
    <source>
        <dbReference type="Proteomes" id="UP000295184"/>
    </source>
</evidence>
<evidence type="ECO:0000256" key="3">
    <source>
        <dbReference type="ARBA" id="ARBA00022741"/>
    </source>
</evidence>
<proteinExistence type="predicted"/>
<organism evidence="6 7">
    <name type="scientific">Allofournierella massiliensis</name>
    <dbReference type="NCBI Taxonomy" id="1650663"/>
    <lineage>
        <taxon>Bacteria</taxon>
        <taxon>Bacillati</taxon>
        <taxon>Bacillota</taxon>
        <taxon>Clostridia</taxon>
        <taxon>Eubacteriales</taxon>
        <taxon>Oscillospiraceae</taxon>
        <taxon>Allofournierella</taxon>
    </lineage>
</organism>
<comment type="subcellular location">
    <subcellularLocation>
        <location evidence="1">Cell membrane</location>
        <topology evidence="1">Peripheral membrane protein</topology>
    </subcellularLocation>
</comment>
<dbReference type="SUPFAM" id="SSF52540">
    <property type="entry name" value="P-loop containing nucleoside triphosphate hydrolases"/>
    <property type="match status" value="1"/>
</dbReference>
<dbReference type="InterPro" id="IPR003439">
    <property type="entry name" value="ABC_transporter-like_ATP-bd"/>
</dbReference>
<keyword evidence="3" id="KW-0547">Nucleotide-binding</keyword>
<evidence type="ECO:0000313" key="6">
    <source>
        <dbReference type="EMBL" id="TCL61723.1"/>
    </source>
</evidence>
<dbReference type="GO" id="GO:0005524">
    <property type="term" value="F:ATP binding"/>
    <property type="evidence" value="ECO:0007669"/>
    <property type="project" value="UniProtKB-KW"/>
</dbReference>
<dbReference type="CDD" id="cd03225">
    <property type="entry name" value="ABC_cobalt_CbiO_domain1"/>
    <property type="match status" value="1"/>
</dbReference>
<dbReference type="GeneID" id="97379874"/>
<sequence>MCLLHVSAGTEYQDLVRYPEINIRENSMTFITGPSGCGKSTLLRMLNATVLPTAGRIEYKGSPLGGLPVLDYRKQVLLAPQQVYLCEGNVADQFAFFYGARGEECVSRAEMVNALEICRMPLSPEDSCANLSGGERQRVFLSIYLSARPKVLLLDEPTAALDELTAREFLGNLKAACRQRGTTVVCVCHSRSLVDEFADEEIRLEARA</sequence>
<dbReference type="STRING" id="1650663.GCA_001486665_01784"/>
<protein>
    <submittedName>
        <fullName evidence="6">Putative ABC transport system ATP-binding protein</fullName>
    </submittedName>
</protein>
<name>A0A4R1R7W3_9FIRM</name>
<evidence type="ECO:0000259" key="5">
    <source>
        <dbReference type="PROSITE" id="PS50893"/>
    </source>
</evidence>
<dbReference type="Gene3D" id="3.40.50.300">
    <property type="entry name" value="P-loop containing nucleotide triphosphate hydrolases"/>
    <property type="match status" value="1"/>
</dbReference>
<dbReference type="AlphaFoldDB" id="A0A4R1R7W3"/>
<dbReference type="InterPro" id="IPR003593">
    <property type="entry name" value="AAA+_ATPase"/>
</dbReference>
<dbReference type="PROSITE" id="PS00211">
    <property type="entry name" value="ABC_TRANSPORTER_1"/>
    <property type="match status" value="1"/>
</dbReference>
<dbReference type="OrthoDB" id="9785080at2"/>
<dbReference type="SMART" id="SM00382">
    <property type="entry name" value="AAA"/>
    <property type="match status" value="1"/>
</dbReference>
<dbReference type="RefSeq" id="WP_058964186.1">
    <property type="nucleotide sequence ID" value="NZ_CABKVM010000016.1"/>
</dbReference>
<dbReference type="InterPro" id="IPR015856">
    <property type="entry name" value="ABC_transpr_CbiO/EcfA_su"/>
</dbReference>
<dbReference type="InterPro" id="IPR017871">
    <property type="entry name" value="ABC_transporter-like_CS"/>
</dbReference>
<accession>A0A4R1R7W3</accession>
<dbReference type="GO" id="GO:0022857">
    <property type="term" value="F:transmembrane transporter activity"/>
    <property type="evidence" value="ECO:0007669"/>
    <property type="project" value="UniProtKB-ARBA"/>
</dbReference>
<comment type="caution">
    <text evidence="6">The sequence shown here is derived from an EMBL/GenBank/DDBJ whole genome shotgun (WGS) entry which is preliminary data.</text>
</comment>
<evidence type="ECO:0000256" key="4">
    <source>
        <dbReference type="ARBA" id="ARBA00022840"/>
    </source>
</evidence>
<dbReference type="GO" id="GO:0016887">
    <property type="term" value="F:ATP hydrolysis activity"/>
    <property type="evidence" value="ECO:0007669"/>
    <property type="project" value="InterPro"/>
</dbReference>
<dbReference type="PANTHER" id="PTHR43423:SF1">
    <property type="entry name" value="ABC TRANSPORTER I FAMILY MEMBER 17"/>
    <property type="match status" value="1"/>
</dbReference>
<dbReference type="InterPro" id="IPR027417">
    <property type="entry name" value="P-loop_NTPase"/>
</dbReference>
<dbReference type="GO" id="GO:0005886">
    <property type="term" value="C:plasma membrane"/>
    <property type="evidence" value="ECO:0007669"/>
    <property type="project" value="UniProtKB-SubCell"/>
</dbReference>
<dbReference type="Pfam" id="PF00005">
    <property type="entry name" value="ABC_tran"/>
    <property type="match status" value="1"/>
</dbReference>
<dbReference type="EMBL" id="SLUM01000001">
    <property type="protein sequence ID" value="TCL61723.1"/>
    <property type="molecule type" value="Genomic_DNA"/>
</dbReference>
<reference evidence="6 7" key="1">
    <citation type="submission" date="2019-03" db="EMBL/GenBank/DDBJ databases">
        <title>Genomic Encyclopedia of Type Strains, Phase IV (KMG-IV): sequencing the most valuable type-strain genomes for metagenomic binning, comparative biology and taxonomic classification.</title>
        <authorList>
            <person name="Goeker M."/>
        </authorList>
    </citation>
    <scope>NUCLEOTIDE SEQUENCE [LARGE SCALE GENOMIC DNA]</scope>
    <source>
        <strain evidence="6 7">DSM 100451</strain>
    </source>
</reference>
<dbReference type="Proteomes" id="UP000295184">
    <property type="component" value="Unassembled WGS sequence"/>
</dbReference>
<dbReference type="PANTHER" id="PTHR43423">
    <property type="entry name" value="ABC TRANSPORTER I FAMILY MEMBER 17"/>
    <property type="match status" value="1"/>
</dbReference>
<evidence type="ECO:0000256" key="1">
    <source>
        <dbReference type="ARBA" id="ARBA00004202"/>
    </source>
</evidence>
<keyword evidence="2" id="KW-0813">Transport</keyword>
<keyword evidence="4 6" id="KW-0067">ATP-binding</keyword>